<reference evidence="2" key="1">
    <citation type="submission" date="2020-12" db="UniProtKB">
        <authorList>
            <consortium name="WormBaseParasite"/>
        </authorList>
    </citation>
    <scope>IDENTIFICATION</scope>
    <source>
        <strain evidence="2">MHco3</strain>
    </source>
</reference>
<accession>A0A7I4YDN9</accession>
<proteinExistence type="predicted"/>
<dbReference type="OMA" id="PMIESAC"/>
<name>A0A7I4YDN9_HAECO</name>
<dbReference type="WBParaSite" id="HCON_00077670-00001">
    <property type="protein sequence ID" value="HCON_00077670-00001"/>
    <property type="gene ID" value="HCON_00077670"/>
</dbReference>
<protein>
    <submittedName>
        <fullName evidence="2">KORA domain-containing protein</fullName>
    </submittedName>
</protein>
<dbReference type="OrthoDB" id="5896886at2759"/>
<sequence length="147" mass="16546">MERTKILMRLPHSFREVSNAFLENPGVERRLYGTLNDIGRLLGKSAARISVMVRLATDELILKRQWCKHAASFATAPRVGIKVIAVTPPQIDNSYARNKSDMTVIMKQSSRCLIRSVESPQEPSHGPGAQPIKFSAEAYFKEIIQEH</sequence>
<keyword evidence="1" id="KW-1185">Reference proteome</keyword>
<dbReference type="Proteomes" id="UP000025227">
    <property type="component" value="Unplaced"/>
</dbReference>
<organism evidence="1 2">
    <name type="scientific">Haemonchus contortus</name>
    <name type="common">Barber pole worm</name>
    <dbReference type="NCBI Taxonomy" id="6289"/>
    <lineage>
        <taxon>Eukaryota</taxon>
        <taxon>Metazoa</taxon>
        <taxon>Ecdysozoa</taxon>
        <taxon>Nematoda</taxon>
        <taxon>Chromadorea</taxon>
        <taxon>Rhabditida</taxon>
        <taxon>Rhabditina</taxon>
        <taxon>Rhabditomorpha</taxon>
        <taxon>Strongyloidea</taxon>
        <taxon>Trichostrongylidae</taxon>
        <taxon>Haemonchus</taxon>
    </lineage>
</organism>
<dbReference type="AlphaFoldDB" id="A0A7I4YDN9"/>
<evidence type="ECO:0000313" key="1">
    <source>
        <dbReference type="Proteomes" id="UP000025227"/>
    </source>
</evidence>
<evidence type="ECO:0000313" key="2">
    <source>
        <dbReference type="WBParaSite" id="HCON_00077670-00001"/>
    </source>
</evidence>